<evidence type="ECO:0000313" key="1">
    <source>
        <dbReference type="EMBL" id="ODN67591.1"/>
    </source>
</evidence>
<sequence length="63" mass="7058">MQALQEHSLSCPYCGETIEVLLDCTIDYQQYIEDCFVCCRPIQFSVSVNGDGTFQVDATDENA</sequence>
<dbReference type="InterPro" id="IPR017143">
    <property type="entry name" value="UCP037225"/>
</dbReference>
<comment type="caution">
    <text evidence="1">The sequence shown here is derived from an EMBL/GenBank/DDBJ whole genome shotgun (WGS) entry which is preliminary data.</text>
</comment>
<dbReference type="RefSeq" id="WP_069295241.1">
    <property type="nucleotide sequence ID" value="NZ_MCRI01000004.1"/>
</dbReference>
<evidence type="ECO:0000313" key="2">
    <source>
        <dbReference type="Proteomes" id="UP000094379"/>
    </source>
</evidence>
<accession>A0A1E3GW76</accession>
<name>A0A1E3GW76_9GAMM</name>
<dbReference type="STRING" id="291169.A9E74_00699"/>
<dbReference type="AlphaFoldDB" id="A0A1E3GW76"/>
<dbReference type="InterPro" id="IPR025990">
    <property type="entry name" value="zinc_ribbon_bacterial"/>
</dbReference>
<dbReference type="Proteomes" id="UP000094379">
    <property type="component" value="Unassembled WGS sequence"/>
</dbReference>
<proteinExistence type="predicted"/>
<dbReference type="PATRIC" id="fig|291169.3.peg.702"/>
<dbReference type="PIRSF" id="PIRSF037225">
    <property type="entry name" value="UCP037225"/>
    <property type="match status" value="1"/>
</dbReference>
<evidence type="ECO:0008006" key="3">
    <source>
        <dbReference type="Google" id="ProtNLM"/>
    </source>
</evidence>
<dbReference type="EMBL" id="MCRI01000004">
    <property type="protein sequence ID" value="ODN67591.1"/>
    <property type="molecule type" value="Genomic_DNA"/>
</dbReference>
<keyword evidence="2" id="KW-1185">Reference proteome</keyword>
<protein>
    <recommendedName>
        <fullName evidence="3">Cysteine-rich CPXCG</fullName>
    </recommendedName>
</protein>
<gene>
    <name evidence="1" type="ORF">A9E74_00699</name>
</gene>
<dbReference type="Pfam" id="PF14255">
    <property type="entry name" value="Zn_ribbon_21"/>
    <property type="match status" value="1"/>
</dbReference>
<organism evidence="1 2">
    <name type="scientific">Methylophaga muralis</name>
    <dbReference type="NCBI Taxonomy" id="291169"/>
    <lineage>
        <taxon>Bacteria</taxon>
        <taxon>Pseudomonadati</taxon>
        <taxon>Pseudomonadota</taxon>
        <taxon>Gammaproteobacteria</taxon>
        <taxon>Thiotrichales</taxon>
        <taxon>Piscirickettsiaceae</taxon>
        <taxon>Methylophaga</taxon>
    </lineage>
</organism>
<reference evidence="1 2" key="1">
    <citation type="submission" date="2016-07" db="EMBL/GenBank/DDBJ databases">
        <title>Draft Genome Sequence of Methylophaga muralis Bur 1.</title>
        <authorList>
            <person name="Vasilenko O.V."/>
            <person name="Doronina N.V."/>
            <person name="Shmareva M.N."/>
            <person name="Tarlachkov S.V."/>
            <person name="Mustakhimov I."/>
            <person name="Trotsenko Y.A."/>
        </authorList>
    </citation>
    <scope>NUCLEOTIDE SEQUENCE [LARGE SCALE GENOMIC DNA]</scope>
    <source>
        <strain evidence="1 2">Bur 1</strain>
    </source>
</reference>